<sequence>MVKALLSVLVLSLAIVFSLYLFNPEPEAWSSDFTQDSYTEARTKLGPPIYTHGLLYEDEEFTAIPQDWVGEPGKTPMFFYDVWIAGWEVGDFLFFPKVLAVEYSRFLEYCKHKDTPNPCDEKNIVTRLRWLWMRPADADKYEYGVSGFKI</sequence>
<name>A0A545SYD0_9RHOB</name>
<dbReference type="AlphaFoldDB" id="A0A545SYD0"/>
<dbReference type="Proteomes" id="UP000315816">
    <property type="component" value="Unassembled WGS sequence"/>
</dbReference>
<accession>A0A545SYD0</accession>
<organism evidence="1 2">
    <name type="scientific">Aliiroseovarius halocynthiae</name>
    <dbReference type="NCBI Taxonomy" id="985055"/>
    <lineage>
        <taxon>Bacteria</taxon>
        <taxon>Pseudomonadati</taxon>
        <taxon>Pseudomonadota</taxon>
        <taxon>Alphaproteobacteria</taxon>
        <taxon>Rhodobacterales</taxon>
        <taxon>Paracoccaceae</taxon>
        <taxon>Aliiroseovarius</taxon>
    </lineage>
</organism>
<reference evidence="1 2" key="1">
    <citation type="submission" date="2019-06" db="EMBL/GenBank/DDBJ databases">
        <title>A novel species of marine bacteria.</title>
        <authorList>
            <person name="Wang Y."/>
        </authorList>
    </citation>
    <scope>NUCLEOTIDE SEQUENCE [LARGE SCALE GENOMIC DNA]</scope>
    <source>
        <strain evidence="1 2">MA1-10</strain>
    </source>
</reference>
<evidence type="ECO:0000313" key="2">
    <source>
        <dbReference type="Proteomes" id="UP000315816"/>
    </source>
</evidence>
<comment type="caution">
    <text evidence="1">The sequence shown here is derived from an EMBL/GenBank/DDBJ whole genome shotgun (WGS) entry which is preliminary data.</text>
</comment>
<evidence type="ECO:0000313" key="1">
    <source>
        <dbReference type="EMBL" id="TQV69976.1"/>
    </source>
</evidence>
<protein>
    <submittedName>
        <fullName evidence="1">Uncharacterized protein</fullName>
    </submittedName>
</protein>
<gene>
    <name evidence="1" type="ORF">FIL88_00975</name>
</gene>
<dbReference type="RefSeq" id="WP_142851956.1">
    <property type="nucleotide sequence ID" value="NZ_FXWW01000001.1"/>
</dbReference>
<proteinExistence type="predicted"/>
<dbReference type="EMBL" id="VICH01000002">
    <property type="protein sequence ID" value="TQV69976.1"/>
    <property type="molecule type" value="Genomic_DNA"/>
</dbReference>
<keyword evidence="2" id="KW-1185">Reference proteome</keyword>
<dbReference type="OrthoDB" id="9814760at2"/>